<dbReference type="AlphaFoldDB" id="A0A9Q4HSD5"/>
<proteinExistence type="predicted"/>
<dbReference type="InterPro" id="IPR010093">
    <property type="entry name" value="SinI_DNA-bd"/>
</dbReference>
<keyword evidence="4" id="KW-0238">DNA-binding</keyword>
<evidence type="ECO:0000259" key="2">
    <source>
        <dbReference type="Pfam" id="PF12727"/>
    </source>
</evidence>
<reference evidence="4" key="1">
    <citation type="submission" date="2022-02" db="EMBL/GenBank/DDBJ databases">
        <title>Crop Bioprotection Bacillus Genome Sequencing.</title>
        <authorList>
            <person name="Dunlap C."/>
        </authorList>
    </citation>
    <scope>NUCLEOTIDE SEQUENCE</scope>
    <source>
        <strain evidence="4">EC49O2N-C10</strain>
    </source>
</reference>
<comment type="caution">
    <text evidence="4">The sequence shown here is derived from an EMBL/GenBank/DDBJ whole genome shotgun (WGS) entry which is preliminary data.</text>
</comment>
<dbReference type="InterPro" id="IPR009061">
    <property type="entry name" value="DNA-bd_dom_put_sf"/>
</dbReference>
<dbReference type="PANTHER" id="PTHR38431">
    <property type="entry name" value="BLL2305 PROTEIN"/>
    <property type="match status" value="1"/>
</dbReference>
<dbReference type="GO" id="GO:0003677">
    <property type="term" value="F:DNA binding"/>
    <property type="evidence" value="ECO:0007669"/>
    <property type="project" value="UniProtKB-KW"/>
</dbReference>
<evidence type="ECO:0000313" key="4">
    <source>
        <dbReference type="EMBL" id="MCY9187001.1"/>
    </source>
</evidence>
<organism evidence="4 5">
    <name type="scientific">Bacillus halotolerans</name>
    <dbReference type="NCBI Taxonomy" id="260554"/>
    <lineage>
        <taxon>Bacteria</taxon>
        <taxon>Bacillati</taxon>
        <taxon>Bacillota</taxon>
        <taxon>Bacilli</taxon>
        <taxon>Bacillales</taxon>
        <taxon>Bacillaceae</taxon>
        <taxon>Bacillus</taxon>
    </lineage>
</organism>
<dbReference type="EMBL" id="JALAWA010000021">
    <property type="protein sequence ID" value="MCY9187001.1"/>
    <property type="molecule type" value="Genomic_DNA"/>
</dbReference>
<dbReference type="Pfam" id="PF12728">
    <property type="entry name" value="HTH_17"/>
    <property type="match status" value="1"/>
</dbReference>
<feature type="compositionally biased region" description="Basic and acidic residues" evidence="1">
    <location>
        <begin position="65"/>
        <end position="77"/>
    </location>
</feature>
<gene>
    <name evidence="4" type="ORF">MOF03_20650</name>
</gene>
<feature type="domain" description="Helix-turn-helix" evidence="3">
    <location>
        <begin position="7"/>
        <end position="54"/>
    </location>
</feature>
<feature type="region of interest" description="Disordered" evidence="1">
    <location>
        <begin position="55"/>
        <end position="77"/>
    </location>
</feature>
<dbReference type="RefSeq" id="WP_103671373.1">
    <property type="nucleotide sequence ID" value="NZ_JAHLNF010000001.1"/>
</dbReference>
<dbReference type="PANTHER" id="PTHR38431:SF1">
    <property type="entry name" value="BLL2305 PROTEIN"/>
    <property type="match status" value="1"/>
</dbReference>
<dbReference type="SUPFAM" id="SSF46955">
    <property type="entry name" value="Putative DNA-binding domain"/>
    <property type="match status" value="1"/>
</dbReference>
<evidence type="ECO:0000256" key="1">
    <source>
        <dbReference type="SAM" id="MobiDB-lite"/>
    </source>
</evidence>
<accession>A0A9Q4HSD5</accession>
<feature type="domain" description="PBP" evidence="2">
    <location>
        <begin position="106"/>
        <end position="272"/>
    </location>
</feature>
<dbReference type="SUPFAM" id="SSF53850">
    <property type="entry name" value="Periplasmic binding protein-like II"/>
    <property type="match status" value="1"/>
</dbReference>
<dbReference type="InterPro" id="IPR024370">
    <property type="entry name" value="PBP_domain"/>
</dbReference>
<dbReference type="Pfam" id="PF12727">
    <property type="entry name" value="PBP_like"/>
    <property type="match status" value="1"/>
</dbReference>
<sequence length="308" mass="34508">MNETSSYTIEEVAGLLKVSKLTVYDLIKKGMIPAYRVGRQMRVDEADLKQYKANMRMSQPVSSPEEPRKAQEPMPEGRRNVVISGQDISMDLLSKHLENAIQETPFRQYKGSLNSLIDMYQGKCDIVSLHLYDAETAQYNTPYVKRILSGEPFCQMNVVLRKAGLYVQKGNPKNIQGWDDLKRTDIRIINREKGSGARVLLDEQLGLLGVTPSDVKGYSDIVTDHYAVASQVSSGQADAGIGAQHAAHMGSVDFIPLIEEQYDIVILKKHQQLLEAVKSILKSEEYKANLSHLNGYQTKLTGKVIYET</sequence>
<evidence type="ECO:0000259" key="3">
    <source>
        <dbReference type="Pfam" id="PF12728"/>
    </source>
</evidence>
<dbReference type="Gene3D" id="3.40.190.10">
    <property type="entry name" value="Periplasmic binding protein-like II"/>
    <property type="match status" value="1"/>
</dbReference>
<dbReference type="InterPro" id="IPR041657">
    <property type="entry name" value="HTH_17"/>
</dbReference>
<dbReference type="Proteomes" id="UP001073053">
    <property type="component" value="Unassembled WGS sequence"/>
</dbReference>
<protein>
    <submittedName>
        <fullName evidence="4">Excisionase family DNA-binding protein</fullName>
    </submittedName>
</protein>
<name>A0A9Q4HSD5_9BACI</name>
<dbReference type="NCBIfam" id="TIGR01764">
    <property type="entry name" value="excise"/>
    <property type="match status" value="1"/>
</dbReference>
<evidence type="ECO:0000313" key="5">
    <source>
        <dbReference type="Proteomes" id="UP001073053"/>
    </source>
</evidence>